<keyword evidence="12" id="KW-1185">Reference proteome</keyword>
<dbReference type="GO" id="GO:0003968">
    <property type="term" value="F:RNA-directed RNA polymerase activity"/>
    <property type="evidence" value="ECO:0007669"/>
    <property type="project" value="UniProtKB-KW"/>
</dbReference>
<comment type="catalytic activity">
    <reaction evidence="8">
        <text>RNA(n) + a ribonucleoside 5'-triphosphate = RNA(n+1) + diphosphate</text>
        <dbReference type="Rhea" id="RHEA:21248"/>
        <dbReference type="Rhea" id="RHEA-COMP:14527"/>
        <dbReference type="Rhea" id="RHEA-COMP:17342"/>
        <dbReference type="ChEBI" id="CHEBI:33019"/>
        <dbReference type="ChEBI" id="CHEBI:61557"/>
        <dbReference type="ChEBI" id="CHEBI:140395"/>
        <dbReference type="EC" id="2.7.7.48"/>
    </reaction>
</comment>
<dbReference type="RefSeq" id="YP_010770125.1">
    <property type="nucleotide sequence ID" value="NC_074170.1"/>
</dbReference>
<dbReference type="GO" id="GO:0000166">
    <property type="term" value="F:nucleotide binding"/>
    <property type="evidence" value="ECO:0007669"/>
    <property type="project" value="UniProtKB-KW"/>
</dbReference>
<evidence type="ECO:0000256" key="5">
    <source>
        <dbReference type="ARBA" id="ARBA00022741"/>
    </source>
</evidence>
<evidence type="ECO:0000259" key="10">
    <source>
        <dbReference type="PROSITE" id="PS50522"/>
    </source>
</evidence>
<dbReference type="SUPFAM" id="SSF56672">
    <property type="entry name" value="DNA/RNA polymerases"/>
    <property type="match status" value="1"/>
</dbReference>
<keyword evidence="4" id="KW-0548">Nucleotidyltransferase</keyword>
<evidence type="ECO:0000256" key="3">
    <source>
        <dbReference type="ARBA" id="ARBA00022679"/>
    </source>
</evidence>
<evidence type="ECO:0000256" key="2">
    <source>
        <dbReference type="ARBA" id="ARBA00022484"/>
    </source>
</evidence>
<keyword evidence="3" id="KW-0808">Transferase</keyword>
<gene>
    <name evidence="11" type="primary">SRR6960799_28_3</name>
</gene>
<protein>
    <recommendedName>
        <fullName evidence="1">RNA-directed RNA polymerase</fullName>
        <ecNumber evidence="1">2.7.7.48</ecNumber>
    </recommendedName>
    <alternativeName>
        <fullName evidence="7">RNA replicase beta chain</fullName>
    </alternativeName>
</protein>
<evidence type="ECO:0000313" key="11">
    <source>
        <dbReference type="EMBL" id="DAD52282.1"/>
    </source>
</evidence>
<dbReference type="EMBL" id="BK014057">
    <property type="protein sequence ID" value="DAD52282.1"/>
    <property type="molecule type" value="Genomic_RNA"/>
</dbReference>
<dbReference type="InterPro" id="IPR007096">
    <property type="entry name" value="RNA-dir_Rpol_cat_phage"/>
</dbReference>
<evidence type="ECO:0000256" key="9">
    <source>
        <dbReference type="PIRSR" id="PIRSR605093-1"/>
    </source>
</evidence>
<keyword evidence="9" id="KW-0479">Metal-binding</keyword>
<feature type="binding site" evidence="9">
    <location>
        <position position="400"/>
    </location>
    <ligand>
        <name>Mg(2+)</name>
        <dbReference type="ChEBI" id="CHEBI:18420"/>
        <label>2</label>
    </ligand>
</feature>
<dbReference type="InterPro" id="IPR043502">
    <property type="entry name" value="DNA/RNA_pol_sf"/>
</dbReference>
<name>A0A8S5L505_9VIRU</name>
<keyword evidence="5" id="KW-0547">Nucleotide-binding</keyword>
<evidence type="ECO:0000313" key="12">
    <source>
        <dbReference type="Proteomes" id="UP000677832"/>
    </source>
</evidence>
<accession>A0A8S5L505</accession>
<dbReference type="GeneID" id="80399343"/>
<reference evidence="11" key="1">
    <citation type="submission" date="2020-09" db="EMBL/GenBank/DDBJ databases">
        <title>Leviviricetes taxonomy.</title>
        <authorList>
            <person name="Stockdale S.R."/>
            <person name="Callanan J."/>
            <person name="Adriaenssens E.M."/>
            <person name="Kuhn J.H."/>
            <person name="Rumnieks J."/>
            <person name="Shkoporov A."/>
            <person name="Draper L.A."/>
            <person name="Ross P."/>
            <person name="Hill C."/>
        </authorList>
    </citation>
    <scope>NUCLEOTIDE SEQUENCE</scope>
</reference>
<evidence type="ECO:0000256" key="8">
    <source>
        <dbReference type="ARBA" id="ARBA00048744"/>
    </source>
</evidence>
<dbReference type="GO" id="GO:0039694">
    <property type="term" value="P:viral RNA genome replication"/>
    <property type="evidence" value="ECO:0007669"/>
    <property type="project" value="InterPro"/>
</dbReference>
<keyword evidence="2 11" id="KW-0696">RNA-directed RNA polymerase</keyword>
<dbReference type="PROSITE" id="PS50522">
    <property type="entry name" value="RDRP_PHAGE"/>
    <property type="match status" value="1"/>
</dbReference>
<evidence type="ECO:0000256" key="7">
    <source>
        <dbReference type="ARBA" id="ARBA00030248"/>
    </source>
</evidence>
<organism evidence="11 12">
    <name type="scientific">ssRNA phage SRR6960799_28</name>
    <dbReference type="NCBI Taxonomy" id="2786585"/>
    <lineage>
        <taxon>Viruses</taxon>
        <taxon>Riboviria</taxon>
        <taxon>Orthornavirae</taxon>
        <taxon>Lenarviricota</taxon>
        <taxon>Leviviricetes</taxon>
        <taxon>Norzivirales</taxon>
        <taxon>Solspiviridae</taxon>
        <taxon>Tohkunevirus</taxon>
        <taxon>Tohkunevirus borborocola</taxon>
    </lineage>
</organism>
<comment type="cofactor">
    <cofactor evidence="9">
        <name>Mg(2+)</name>
        <dbReference type="ChEBI" id="CHEBI:18420"/>
    </cofactor>
    <text evidence="9">Binds 2 Mg(2+) per subunit.</text>
</comment>
<dbReference type="EC" id="2.7.7.48" evidence="1"/>
<feature type="domain" description="RdRp catalytic" evidence="10">
    <location>
        <begin position="301"/>
        <end position="432"/>
    </location>
</feature>
<dbReference type="InterPro" id="IPR005093">
    <property type="entry name" value="RNArep_beta"/>
</dbReference>
<dbReference type="Proteomes" id="UP000677832">
    <property type="component" value="Segment"/>
</dbReference>
<evidence type="ECO:0000256" key="4">
    <source>
        <dbReference type="ARBA" id="ARBA00022695"/>
    </source>
</evidence>
<proteinExistence type="predicted"/>
<evidence type="ECO:0000256" key="6">
    <source>
        <dbReference type="ARBA" id="ARBA00022953"/>
    </source>
</evidence>
<dbReference type="KEGG" id="vg:80399343"/>
<feature type="binding site" evidence="9">
    <location>
        <position position="401"/>
    </location>
    <ligand>
        <name>Mg(2+)</name>
        <dbReference type="ChEBI" id="CHEBI:18420"/>
        <label>2</label>
    </ligand>
</feature>
<evidence type="ECO:0000256" key="1">
    <source>
        <dbReference type="ARBA" id="ARBA00012494"/>
    </source>
</evidence>
<dbReference type="Pfam" id="PF03431">
    <property type="entry name" value="RNA_replicase_B"/>
    <property type="match status" value="1"/>
</dbReference>
<keyword evidence="9" id="KW-0460">Magnesium</keyword>
<keyword evidence="6" id="KW-0693">Viral RNA replication</keyword>
<dbReference type="GO" id="GO:0046872">
    <property type="term" value="F:metal ion binding"/>
    <property type="evidence" value="ECO:0007669"/>
    <property type="project" value="UniProtKB-KW"/>
</dbReference>
<sequence>MTKQFLSLKHERVQCAALSKFVNQHCQKFVWADKALGFIRARNFVGLCELAKQLDAELFDLLGAGDTPPHSSNGDGSDIFRIVSQFVAMVLKYPYSQTQIPGLDPDAAALKELLKDERRNSRLNSIFSCYRVRGVDRHPAHRHMRSVIDRVLGVSPPIKEMLAHCDFSAGASVGFSGNDVHIGRKLSEQITVTPSCVGYFIQAAARNAHLNDVLSARFAKGSRIECVSNDPLRLTESLGLKYVNNNDVCCVPKKYDKSRTIAKEPLGNTFVQKGVDTWMRMQLHKHLGLDLHDQKVNQVMSREGSLGGSDPYVTIDVKSASNSVITGLVRYLCTDEWFSFLNAIRSPCGKLPDGTIHRWALFSSMGNGFTFPLETLIFAAAIIAAHRLCGAPCDYRVYGDDIICRQSVALLVIEVLRSCGFRVNVEKTFIFGPFRESCGANWYRGADVTPVYWRKRITTRSALHAIHNAHHLHPEVQATLRSFDSEMPCVCPNDVAYGWVTDQAFRVPQDVWMIHRGVVWRKDTLSFRYPLLLSHPVRDDEFGPNVPGLIYKAVRSFALFRGSTLGDEFLKRRSTFVSLKRPRHNQLECDVSRFLRSRYAESGWHADDIHAFNLLLKGGMQQRRATTIVRGWAR</sequence>
<feature type="binding site" evidence="9">
    <location>
        <position position="316"/>
    </location>
    <ligand>
        <name>Mg(2+)</name>
        <dbReference type="ChEBI" id="CHEBI:18420"/>
        <label>2</label>
    </ligand>
</feature>